<accession>A0ABW2CPW3</accession>
<dbReference type="InterPro" id="IPR000073">
    <property type="entry name" value="AB_hydrolase_1"/>
</dbReference>
<dbReference type="EMBL" id="JBHSXS010000022">
    <property type="protein sequence ID" value="MFC6883849.1"/>
    <property type="molecule type" value="Genomic_DNA"/>
</dbReference>
<proteinExistence type="predicted"/>
<evidence type="ECO:0000313" key="3">
    <source>
        <dbReference type="Proteomes" id="UP001596380"/>
    </source>
</evidence>
<feature type="domain" description="AB hydrolase-1" evidence="1">
    <location>
        <begin position="2"/>
        <end position="240"/>
    </location>
</feature>
<dbReference type="InterPro" id="IPR029058">
    <property type="entry name" value="AB_hydrolase_fold"/>
</dbReference>
<name>A0ABW2CPW3_9ACTN</name>
<dbReference type="RefSeq" id="WP_378063730.1">
    <property type="nucleotide sequence ID" value="NZ_JBHSXS010000022.1"/>
</dbReference>
<reference evidence="3" key="1">
    <citation type="journal article" date="2019" name="Int. J. Syst. Evol. Microbiol.">
        <title>The Global Catalogue of Microorganisms (GCM) 10K type strain sequencing project: providing services to taxonomists for standard genome sequencing and annotation.</title>
        <authorList>
            <consortium name="The Broad Institute Genomics Platform"/>
            <consortium name="The Broad Institute Genome Sequencing Center for Infectious Disease"/>
            <person name="Wu L."/>
            <person name="Ma J."/>
        </authorList>
    </citation>
    <scope>NUCLEOTIDE SEQUENCE [LARGE SCALE GENOMIC DNA]</scope>
    <source>
        <strain evidence="3">JCM 3369</strain>
    </source>
</reference>
<keyword evidence="2" id="KW-0378">Hydrolase</keyword>
<dbReference type="PANTHER" id="PTHR43689">
    <property type="entry name" value="HYDROLASE"/>
    <property type="match status" value="1"/>
</dbReference>
<comment type="caution">
    <text evidence="2">The sequence shown here is derived from an EMBL/GenBank/DDBJ whole genome shotgun (WGS) entry which is preliminary data.</text>
</comment>
<gene>
    <name evidence="2" type="ORF">ACFQKB_29110</name>
</gene>
<dbReference type="Proteomes" id="UP001596380">
    <property type="component" value="Unassembled WGS sequence"/>
</dbReference>
<dbReference type="GO" id="GO:0016787">
    <property type="term" value="F:hydrolase activity"/>
    <property type="evidence" value="ECO:0007669"/>
    <property type="project" value="UniProtKB-KW"/>
</dbReference>
<dbReference type="PANTHER" id="PTHR43689:SF8">
    <property type="entry name" value="ALPHA_BETA-HYDROLASES SUPERFAMILY PROTEIN"/>
    <property type="match status" value="1"/>
</dbReference>
<organism evidence="2 3">
    <name type="scientific">Actinomadura yumaensis</name>
    <dbReference type="NCBI Taxonomy" id="111807"/>
    <lineage>
        <taxon>Bacteria</taxon>
        <taxon>Bacillati</taxon>
        <taxon>Actinomycetota</taxon>
        <taxon>Actinomycetes</taxon>
        <taxon>Streptosporangiales</taxon>
        <taxon>Thermomonosporaceae</taxon>
        <taxon>Actinomadura</taxon>
    </lineage>
</organism>
<evidence type="ECO:0000313" key="2">
    <source>
        <dbReference type="EMBL" id="MFC6883849.1"/>
    </source>
</evidence>
<dbReference type="SUPFAM" id="SSF53474">
    <property type="entry name" value="alpha/beta-Hydrolases"/>
    <property type="match status" value="1"/>
</dbReference>
<sequence>MLVHGAAESSDTWAPVAERLAARYRVYAFDVSGWGYSERRGPFDAEHGAAQLIGVMDALRLPRATLVGHSSGAGIVAAAALRAPGRVGGLVFVDGDALDTGAGAGADDVRKIVRNPYRTTLLRLGIRSDWVIRKIYGSQCGPACPRLDRAGVDRWRRPFQVAGAESALWRMEGVVGLPERRVGELARLNVPKSVVFGADDDVFSRSAPYDTARLIGAPAPTIVPDARHLPIVSHPDRVATAITALPPR</sequence>
<dbReference type="PRINTS" id="PR00111">
    <property type="entry name" value="ABHYDROLASE"/>
</dbReference>
<protein>
    <submittedName>
        <fullName evidence="2">Alpha/beta fold hydrolase</fullName>
    </submittedName>
</protein>
<dbReference type="Gene3D" id="3.40.50.1820">
    <property type="entry name" value="alpha/beta hydrolase"/>
    <property type="match status" value="1"/>
</dbReference>
<evidence type="ECO:0000259" key="1">
    <source>
        <dbReference type="Pfam" id="PF12697"/>
    </source>
</evidence>
<keyword evidence="3" id="KW-1185">Reference proteome</keyword>
<dbReference type="Pfam" id="PF12697">
    <property type="entry name" value="Abhydrolase_6"/>
    <property type="match status" value="1"/>
</dbReference>